<feature type="non-terminal residue" evidence="10">
    <location>
        <position position="1"/>
    </location>
</feature>
<evidence type="ECO:0000256" key="1">
    <source>
        <dbReference type="ARBA" id="ARBA00004429"/>
    </source>
</evidence>
<accession>A0A7C5DVH4</accession>
<name>A0A7C5DVH4_9BACT</name>
<dbReference type="EMBL" id="DRTH01000236">
    <property type="protein sequence ID" value="HHF08897.1"/>
    <property type="molecule type" value="Genomic_DNA"/>
</dbReference>
<feature type="transmembrane region" description="Helical" evidence="8">
    <location>
        <begin position="20"/>
        <end position="43"/>
    </location>
</feature>
<dbReference type="InterPro" id="IPR000515">
    <property type="entry name" value="MetI-like"/>
</dbReference>
<evidence type="ECO:0000313" key="10">
    <source>
        <dbReference type="EMBL" id="HHF08897.1"/>
    </source>
</evidence>
<evidence type="ECO:0000256" key="4">
    <source>
        <dbReference type="ARBA" id="ARBA00022519"/>
    </source>
</evidence>
<sequence length="224" mass="24217">FTLENITEALSRAKDALIDTTTLAAVATPIAGILAMIVAMIIVRKKFPGKKPLQLLVLMPFAIPGTLIGISYIIAFNKPPLLLVGTGAIIIINYIIRELPVGVESGVATLKQIDPAIEEAAQSLGADSPTVFRTIVLPLIRPAFISSLSYTFVRSMTAVSAVIFLISAKWYHITILIYNFSENLRFGLASVLATTLIIIILAVFGLMRLLVKKSSYMEKTIISG</sequence>
<organism evidence="10">
    <name type="scientific">Kosmotoga arenicorallina</name>
    <dbReference type="NCBI Taxonomy" id="688066"/>
    <lineage>
        <taxon>Bacteria</taxon>
        <taxon>Thermotogati</taxon>
        <taxon>Thermotogota</taxon>
        <taxon>Thermotogae</taxon>
        <taxon>Kosmotogales</taxon>
        <taxon>Kosmotogaceae</taxon>
        <taxon>Kosmotoga</taxon>
    </lineage>
</organism>
<reference evidence="10" key="1">
    <citation type="journal article" date="2020" name="mSystems">
        <title>Genome- and Community-Level Interaction Insights into Carbon Utilization and Element Cycling Functions of Hydrothermarchaeota in Hydrothermal Sediment.</title>
        <authorList>
            <person name="Zhou Z."/>
            <person name="Liu Y."/>
            <person name="Xu W."/>
            <person name="Pan J."/>
            <person name="Luo Z.H."/>
            <person name="Li M."/>
        </authorList>
    </citation>
    <scope>NUCLEOTIDE SEQUENCE [LARGE SCALE GENOMIC DNA]</scope>
    <source>
        <strain evidence="10">HyVt-80</strain>
    </source>
</reference>
<dbReference type="Proteomes" id="UP000886129">
    <property type="component" value="Unassembled WGS sequence"/>
</dbReference>
<evidence type="ECO:0000256" key="2">
    <source>
        <dbReference type="ARBA" id="ARBA00022448"/>
    </source>
</evidence>
<dbReference type="CDD" id="cd06261">
    <property type="entry name" value="TM_PBP2"/>
    <property type="match status" value="1"/>
</dbReference>
<evidence type="ECO:0000256" key="5">
    <source>
        <dbReference type="ARBA" id="ARBA00022692"/>
    </source>
</evidence>
<comment type="similarity">
    <text evidence="8">Belongs to the binding-protein-dependent transport system permease family.</text>
</comment>
<feature type="transmembrane region" description="Helical" evidence="8">
    <location>
        <begin position="186"/>
        <end position="211"/>
    </location>
</feature>
<gene>
    <name evidence="10" type="ORF">ENL26_03940</name>
</gene>
<feature type="transmembrane region" description="Helical" evidence="8">
    <location>
        <begin position="55"/>
        <end position="74"/>
    </location>
</feature>
<keyword evidence="6 8" id="KW-1133">Transmembrane helix</keyword>
<keyword evidence="3" id="KW-1003">Cell membrane</keyword>
<keyword evidence="4" id="KW-0997">Cell inner membrane</keyword>
<evidence type="ECO:0000256" key="6">
    <source>
        <dbReference type="ARBA" id="ARBA00022989"/>
    </source>
</evidence>
<keyword evidence="7 8" id="KW-0472">Membrane</keyword>
<feature type="domain" description="ABC transmembrane type-1" evidence="9">
    <location>
        <begin position="17"/>
        <end position="207"/>
    </location>
</feature>
<dbReference type="PANTHER" id="PTHR43357:SF3">
    <property type="entry name" value="FE(3+)-TRANSPORT SYSTEM PERMEASE PROTEIN FBPB 2"/>
    <property type="match status" value="1"/>
</dbReference>
<dbReference type="PANTHER" id="PTHR43357">
    <property type="entry name" value="INNER MEMBRANE ABC TRANSPORTER PERMEASE PROTEIN YDCV"/>
    <property type="match status" value="1"/>
</dbReference>
<comment type="caution">
    <text evidence="10">The sequence shown here is derived from an EMBL/GenBank/DDBJ whole genome shotgun (WGS) entry which is preliminary data.</text>
</comment>
<dbReference type="InterPro" id="IPR035906">
    <property type="entry name" value="MetI-like_sf"/>
</dbReference>
<evidence type="ECO:0000256" key="8">
    <source>
        <dbReference type="RuleBase" id="RU363032"/>
    </source>
</evidence>
<evidence type="ECO:0000256" key="3">
    <source>
        <dbReference type="ARBA" id="ARBA00022475"/>
    </source>
</evidence>
<dbReference type="Pfam" id="PF00528">
    <property type="entry name" value="BPD_transp_1"/>
    <property type="match status" value="1"/>
</dbReference>
<keyword evidence="5 8" id="KW-0812">Transmembrane</keyword>
<protein>
    <submittedName>
        <fullName evidence="10">Iron ABC transporter permease</fullName>
    </submittedName>
</protein>
<evidence type="ECO:0000259" key="9">
    <source>
        <dbReference type="PROSITE" id="PS50928"/>
    </source>
</evidence>
<dbReference type="GO" id="GO:0005886">
    <property type="term" value="C:plasma membrane"/>
    <property type="evidence" value="ECO:0007669"/>
    <property type="project" value="UniProtKB-SubCell"/>
</dbReference>
<feature type="transmembrane region" description="Helical" evidence="8">
    <location>
        <begin position="158"/>
        <end position="180"/>
    </location>
</feature>
<keyword evidence="2 8" id="KW-0813">Transport</keyword>
<dbReference type="SUPFAM" id="SSF161098">
    <property type="entry name" value="MetI-like"/>
    <property type="match status" value="1"/>
</dbReference>
<dbReference type="AlphaFoldDB" id="A0A7C5DVH4"/>
<proteinExistence type="inferred from homology"/>
<dbReference type="Gene3D" id="1.10.3720.10">
    <property type="entry name" value="MetI-like"/>
    <property type="match status" value="1"/>
</dbReference>
<evidence type="ECO:0000256" key="7">
    <source>
        <dbReference type="ARBA" id="ARBA00023136"/>
    </source>
</evidence>
<dbReference type="PROSITE" id="PS50928">
    <property type="entry name" value="ABC_TM1"/>
    <property type="match status" value="1"/>
</dbReference>
<dbReference type="GO" id="GO:0055085">
    <property type="term" value="P:transmembrane transport"/>
    <property type="evidence" value="ECO:0007669"/>
    <property type="project" value="InterPro"/>
</dbReference>
<feature type="transmembrane region" description="Helical" evidence="8">
    <location>
        <begin position="80"/>
        <end position="96"/>
    </location>
</feature>
<comment type="subcellular location">
    <subcellularLocation>
        <location evidence="1">Cell inner membrane</location>
        <topology evidence="1">Multi-pass membrane protein</topology>
    </subcellularLocation>
    <subcellularLocation>
        <location evidence="8">Cell membrane</location>
        <topology evidence="8">Multi-pass membrane protein</topology>
    </subcellularLocation>
</comment>